<organism evidence="3 4">
    <name type="scientific">Aeoliella straminimaris</name>
    <dbReference type="NCBI Taxonomy" id="2954799"/>
    <lineage>
        <taxon>Bacteria</taxon>
        <taxon>Pseudomonadati</taxon>
        <taxon>Planctomycetota</taxon>
        <taxon>Planctomycetia</taxon>
        <taxon>Pirellulales</taxon>
        <taxon>Lacipirellulaceae</taxon>
        <taxon>Aeoliella</taxon>
    </lineage>
</organism>
<feature type="region of interest" description="Disordered" evidence="1">
    <location>
        <begin position="301"/>
        <end position="321"/>
    </location>
</feature>
<evidence type="ECO:0000313" key="4">
    <source>
        <dbReference type="Proteomes" id="UP001155241"/>
    </source>
</evidence>
<evidence type="ECO:0000256" key="1">
    <source>
        <dbReference type="SAM" id="MobiDB-lite"/>
    </source>
</evidence>
<evidence type="ECO:0000313" key="3">
    <source>
        <dbReference type="EMBL" id="MCO6046170.1"/>
    </source>
</evidence>
<proteinExistence type="predicted"/>
<dbReference type="RefSeq" id="WP_252854285.1">
    <property type="nucleotide sequence ID" value="NZ_JAMXLR010000067.1"/>
</dbReference>
<keyword evidence="4" id="KW-1185">Reference proteome</keyword>
<dbReference type="Proteomes" id="UP001155241">
    <property type="component" value="Unassembled WGS sequence"/>
</dbReference>
<feature type="transmembrane region" description="Helical" evidence="2">
    <location>
        <begin position="169"/>
        <end position="186"/>
    </location>
</feature>
<keyword evidence="2" id="KW-1133">Transmembrane helix</keyword>
<accession>A0A9X2FC33</accession>
<protein>
    <submittedName>
        <fullName evidence="3">Uncharacterized protein</fullName>
    </submittedName>
</protein>
<reference evidence="3" key="1">
    <citation type="submission" date="2022-06" db="EMBL/GenBank/DDBJ databases">
        <title>Aeoliella straminimaris, a novel planctomycete from sediments.</title>
        <authorList>
            <person name="Vitorino I.R."/>
            <person name="Lage O.M."/>
        </authorList>
    </citation>
    <scope>NUCLEOTIDE SEQUENCE</scope>
    <source>
        <strain evidence="3">ICT_H6.2</strain>
    </source>
</reference>
<dbReference type="AlphaFoldDB" id="A0A9X2FC33"/>
<sequence>MSTSKQSESQSSTQQLPPVLASLPWLERPSAEASTQTAVIEPPQAFDATFFQPHQLLATPDQPLETPDPSPTMVRFDPPQPAHSATPAQEPSQPAEPDSPEEARAVARAVVQPSESREGDGVTQLRFDPPVGGAPQAAPAVATESVPEPSAWHQTIAAMDNTIRQYHRIIMLVALLTAAGLMMLVLESQQAESIPAGEAVTPAAINTEAMQPLPLAEACNAPAAVPESIAVAKGPQDVSRQLQAEVAPLTPELSVAAQPADPQPEELDLPAADQIVESADEGGYPDTCKPEFTFGNTEHTVAAPPQARLSKELKPANQQIR</sequence>
<feature type="compositionally biased region" description="Low complexity" evidence="1">
    <location>
        <begin position="129"/>
        <end position="142"/>
    </location>
</feature>
<comment type="caution">
    <text evidence="3">The sequence shown here is derived from an EMBL/GenBank/DDBJ whole genome shotgun (WGS) entry which is preliminary data.</text>
</comment>
<gene>
    <name evidence="3" type="ORF">NG895_19900</name>
</gene>
<name>A0A9X2FC33_9BACT</name>
<keyword evidence="2" id="KW-0472">Membrane</keyword>
<feature type="region of interest" description="Disordered" evidence="1">
    <location>
        <begin position="1"/>
        <end position="144"/>
    </location>
</feature>
<keyword evidence="2" id="KW-0812">Transmembrane</keyword>
<feature type="compositionally biased region" description="Low complexity" evidence="1">
    <location>
        <begin position="1"/>
        <end position="15"/>
    </location>
</feature>
<dbReference type="EMBL" id="JAMXLR010000067">
    <property type="protein sequence ID" value="MCO6046170.1"/>
    <property type="molecule type" value="Genomic_DNA"/>
</dbReference>
<evidence type="ECO:0000256" key="2">
    <source>
        <dbReference type="SAM" id="Phobius"/>
    </source>
</evidence>